<accession>A0A2T3BAD5</accession>
<keyword evidence="3" id="KW-1185">Reference proteome</keyword>
<organism evidence="2 3">
    <name type="scientific">Amorphotheca resinae ATCC 22711</name>
    <dbReference type="NCBI Taxonomy" id="857342"/>
    <lineage>
        <taxon>Eukaryota</taxon>
        <taxon>Fungi</taxon>
        <taxon>Dikarya</taxon>
        <taxon>Ascomycota</taxon>
        <taxon>Pezizomycotina</taxon>
        <taxon>Leotiomycetes</taxon>
        <taxon>Helotiales</taxon>
        <taxon>Amorphothecaceae</taxon>
        <taxon>Amorphotheca</taxon>
    </lineage>
</organism>
<gene>
    <name evidence="2" type="ORF">M430DRAFT_47768</name>
</gene>
<feature type="compositionally biased region" description="Polar residues" evidence="1">
    <location>
        <begin position="770"/>
        <end position="787"/>
    </location>
</feature>
<protein>
    <recommendedName>
        <fullName evidence="4">F-box domain-containing protein</fullName>
    </recommendedName>
</protein>
<dbReference type="Proteomes" id="UP000241818">
    <property type="component" value="Unassembled WGS sequence"/>
</dbReference>
<feature type="region of interest" description="Disordered" evidence="1">
    <location>
        <begin position="770"/>
        <end position="805"/>
    </location>
</feature>
<feature type="region of interest" description="Disordered" evidence="1">
    <location>
        <begin position="711"/>
        <end position="748"/>
    </location>
</feature>
<feature type="region of interest" description="Disordered" evidence="1">
    <location>
        <begin position="532"/>
        <end position="554"/>
    </location>
</feature>
<feature type="compositionally biased region" description="Acidic residues" evidence="1">
    <location>
        <begin position="1"/>
        <end position="12"/>
    </location>
</feature>
<evidence type="ECO:0000256" key="1">
    <source>
        <dbReference type="SAM" id="MobiDB-lite"/>
    </source>
</evidence>
<dbReference type="AlphaFoldDB" id="A0A2T3BAD5"/>
<reference evidence="2 3" key="1">
    <citation type="journal article" date="2018" name="New Phytol.">
        <title>Comparative genomics and transcriptomics depict ericoid mycorrhizal fungi as versatile saprotrophs and plant mutualists.</title>
        <authorList>
            <person name="Martino E."/>
            <person name="Morin E."/>
            <person name="Grelet G.A."/>
            <person name="Kuo A."/>
            <person name="Kohler A."/>
            <person name="Daghino S."/>
            <person name="Barry K.W."/>
            <person name="Cichocki N."/>
            <person name="Clum A."/>
            <person name="Dockter R.B."/>
            <person name="Hainaut M."/>
            <person name="Kuo R.C."/>
            <person name="LaButti K."/>
            <person name="Lindahl B.D."/>
            <person name="Lindquist E.A."/>
            <person name="Lipzen A."/>
            <person name="Khouja H.R."/>
            <person name="Magnuson J."/>
            <person name="Murat C."/>
            <person name="Ohm R.A."/>
            <person name="Singer S.W."/>
            <person name="Spatafora J.W."/>
            <person name="Wang M."/>
            <person name="Veneault-Fourrey C."/>
            <person name="Henrissat B."/>
            <person name="Grigoriev I.V."/>
            <person name="Martin F.M."/>
            <person name="Perotto S."/>
        </authorList>
    </citation>
    <scope>NUCLEOTIDE SEQUENCE [LARGE SCALE GENOMIC DNA]</scope>
    <source>
        <strain evidence="2 3">ATCC 22711</strain>
    </source>
</reference>
<feature type="compositionally biased region" description="Polar residues" evidence="1">
    <location>
        <begin position="736"/>
        <end position="745"/>
    </location>
</feature>
<dbReference type="GeneID" id="36576034"/>
<feature type="compositionally biased region" description="Basic and acidic residues" evidence="1">
    <location>
        <begin position="108"/>
        <end position="118"/>
    </location>
</feature>
<evidence type="ECO:0000313" key="2">
    <source>
        <dbReference type="EMBL" id="PSS25292.1"/>
    </source>
</evidence>
<name>A0A2T3BAD5_AMORE</name>
<sequence>MSFDLPSDDSSDPVDPPVDLSKVFRHPQGLPTARSIVTLFLLEAQKAAQGAPPPYTQQMPFLYALSMSGLDPSGASRLKELLEFNDPQPQTSDERLVGTRHATEALDKGVETTDRSHLEPSPTVTVQAGPSINAQRNHMSGHHNAQYSPFALQPFSGSSPQTYSSLPLTASNSFPLHPVEARAATQFTPTNNRPEENNEPFIVEEQLPSRSPNHTVPSTISIRPIDSMEIASNNPTPLKPSQIVMEPIDGETTTKKRKKGSSNETTDLVVKKRKTGETIKPKRVPKPKVEKKKESVFDHNIYMRILEFTPPAFLSKARLISKEFRGYVDEFTSIYANCRKENFGYDMPPPPPGLTERQYSGLLGGQKGCLEPGCSDKKASRTHWSWSKRWCWDCWKSKIEREDRVMKSRAHEYGRTTLTKMLECIPVGMHDSFMKPHDYIDEGEPRPRGAPRLYKYYLTEDIERIIKEYEALTPAPYVENPEHSAAEKAAALAAHQALMDGLDDKRAAFFAAGKAKNDAHMAQVKKIEAGIRMRRARNRDPYDENRNSRKELFSRRAKEDLPHIDEAFVKSTKAYKAATRIFRDGGTERGWQTLRPKIVAEWEAFRRGEAKSGGESNGTSQPATDPGDVNQAEDDDEESTRMEVDTDQSEPQISNMGRHDFQLQAHARLMQFMQPRPQALVVAGAVPVSNGMNYVNDVLSASQSLPVFSSSVGSNSAFGSSARSSMSSPDRRLLTDSGTQLSGSRSLPAPGYHQASYQYFQSASLNANGNASHVNSNGPSTQISITSLLRPPTPTASQPKFNHLT</sequence>
<dbReference type="STRING" id="857342.A0A2T3BAD5"/>
<feature type="region of interest" description="Disordered" evidence="1">
    <location>
        <begin position="108"/>
        <end position="127"/>
    </location>
</feature>
<dbReference type="InParanoid" id="A0A2T3BAD5"/>
<dbReference type="RefSeq" id="XP_024723891.1">
    <property type="nucleotide sequence ID" value="XM_024867953.1"/>
</dbReference>
<feature type="region of interest" description="Disordered" evidence="1">
    <location>
        <begin position="1"/>
        <end position="23"/>
    </location>
</feature>
<feature type="compositionally biased region" description="Low complexity" evidence="1">
    <location>
        <begin position="711"/>
        <end position="728"/>
    </location>
</feature>
<feature type="region of interest" description="Disordered" evidence="1">
    <location>
        <begin position="203"/>
        <end position="266"/>
    </location>
</feature>
<evidence type="ECO:0000313" key="3">
    <source>
        <dbReference type="Proteomes" id="UP000241818"/>
    </source>
</evidence>
<feature type="region of interest" description="Disordered" evidence="1">
    <location>
        <begin position="608"/>
        <end position="657"/>
    </location>
</feature>
<feature type="compositionally biased region" description="Basic and acidic residues" evidence="1">
    <location>
        <begin position="538"/>
        <end position="554"/>
    </location>
</feature>
<dbReference type="OrthoDB" id="2322499at2759"/>
<proteinExistence type="predicted"/>
<evidence type="ECO:0008006" key="4">
    <source>
        <dbReference type="Google" id="ProtNLM"/>
    </source>
</evidence>
<feature type="compositionally biased region" description="Polar residues" evidence="1">
    <location>
        <begin position="795"/>
        <end position="805"/>
    </location>
</feature>
<dbReference type="EMBL" id="KZ679007">
    <property type="protein sequence ID" value="PSS25292.1"/>
    <property type="molecule type" value="Genomic_DNA"/>
</dbReference>
<feature type="compositionally biased region" description="Polar residues" evidence="1">
    <location>
        <begin position="208"/>
        <end position="221"/>
    </location>
</feature>